<comment type="caution">
    <text evidence="1">The sequence shown here is derived from an EMBL/GenBank/DDBJ whole genome shotgun (WGS) entry which is preliminary data.</text>
</comment>
<reference evidence="1 2" key="1">
    <citation type="journal article" date="2019" name="Commun. Biol.">
        <title>The bagworm genome reveals a unique fibroin gene that provides high tensile strength.</title>
        <authorList>
            <person name="Kono N."/>
            <person name="Nakamura H."/>
            <person name="Ohtoshi R."/>
            <person name="Tomita M."/>
            <person name="Numata K."/>
            <person name="Arakawa K."/>
        </authorList>
    </citation>
    <scope>NUCLEOTIDE SEQUENCE [LARGE SCALE GENOMIC DNA]</scope>
</reference>
<name>A0A4C1Z478_EUMVA</name>
<dbReference type="AlphaFoldDB" id="A0A4C1Z478"/>
<gene>
    <name evidence="1" type="ORF">EVAR_64002_1</name>
</gene>
<dbReference type="Proteomes" id="UP000299102">
    <property type="component" value="Unassembled WGS sequence"/>
</dbReference>
<sequence>MSQEARLLVRGAIHRGRRESNERLISWAVTHAAAAPAPPPLIHCFHIKRNIVLGASHLIYTRVFIQGSHSDLNVGERGSERCFRILLER</sequence>
<dbReference type="EMBL" id="BGZK01001511">
    <property type="protein sequence ID" value="GBP81435.1"/>
    <property type="molecule type" value="Genomic_DNA"/>
</dbReference>
<organism evidence="1 2">
    <name type="scientific">Eumeta variegata</name>
    <name type="common">Bagworm moth</name>
    <name type="synonym">Eumeta japonica</name>
    <dbReference type="NCBI Taxonomy" id="151549"/>
    <lineage>
        <taxon>Eukaryota</taxon>
        <taxon>Metazoa</taxon>
        <taxon>Ecdysozoa</taxon>
        <taxon>Arthropoda</taxon>
        <taxon>Hexapoda</taxon>
        <taxon>Insecta</taxon>
        <taxon>Pterygota</taxon>
        <taxon>Neoptera</taxon>
        <taxon>Endopterygota</taxon>
        <taxon>Lepidoptera</taxon>
        <taxon>Glossata</taxon>
        <taxon>Ditrysia</taxon>
        <taxon>Tineoidea</taxon>
        <taxon>Psychidae</taxon>
        <taxon>Oiketicinae</taxon>
        <taxon>Eumeta</taxon>
    </lineage>
</organism>
<proteinExistence type="predicted"/>
<accession>A0A4C1Z478</accession>
<evidence type="ECO:0000313" key="2">
    <source>
        <dbReference type="Proteomes" id="UP000299102"/>
    </source>
</evidence>
<keyword evidence="2" id="KW-1185">Reference proteome</keyword>
<protein>
    <submittedName>
        <fullName evidence="1">Uncharacterized protein</fullName>
    </submittedName>
</protein>
<evidence type="ECO:0000313" key="1">
    <source>
        <dbReference type="EMBL" id="GBP81435.1"/>
    </source>
</evidence>